<dbReference type="EMBL" id="LBXL01000026">
    <property type="protein sequence ID" value="KKR29640.1"/>
    <property type="molecule type" value="Genomic_DNA"/>
</dbReference>
<sequence>MRRIFVLLVISVAFFFGGVPTAKAIVDPLTPDNNPFGIHILDESDLEDAAKLVNSSGGNWGYVTLVIRADERDSKRWQSAFNKMRELHLIPIVRIATKMSEDSWEKPNLDELDGWVSFLSELNWVTQNRYIIIGNEPNHAKEWGGEVKPDEYAKYLETFSKKLKEGSKDFFILSAGFDASAPNGKETMSENDFLTKMISNNPNVFENVDGWSSHSYPNPNFSGSQDDEGRGTVKTFEWELRVLKNLGVTKTLPVFITETGWIHDKGGEKSGPKEVGEVATRLKASYELAWNDERIVAITPFVLNYQDPPFDIFSWKRQDGNFYQFYYEVKDLPKSEGKPKQIVAVDVLTLLFPPLIPNSGWMTGIIALKNTGQSIWEGTEKIYASYHGFEIIIEPRVLFSDIKPGERTLAVIKIKLFK</sequence>
<dbReference type="SUPFAM" id="SSF51445">
    <property type="entry name" value="(Trans)glycosidases"/>
    <property type="match status" value="1"/>
</dbReference>
<reference evidence="1 2" key="1">
    <citation type="journal article" date="2015" name="Nature">
        <title>rRNA introns, odd ribosomes, and small enigmatic genomes across a large radiation of phyla.</title>
        <authorList>
            <person name="Brown C.T."/>
            <person name="Hug L.A."/>
            <person name="Thomas B.C."/>
            <person name="Sharon I."/>
            <person name="Castelle C.J."/>
            <person name="Singh A."/>
            <person name="Wilkins M.J."/>
            <person name="Williams K.H."/>
            <person name="Banfield J.F."/>
        </authorList>
    </citation>
    <scope>NUCLEOTIDE SEQUENCE [LARGE SCALE GENOMIC DNA]</scope>
</reference>
<name>A0A0G0S4L7_9BACT</name>
<comment type="caution">
    <text evidence="1">The sequence shown here is derived from an EMBL/GenBank/DDBJ whole genome shotgun (WGS) entry which is preliminary data.</text>
</comment>
<accession>A0A0G0S4L7</accession>
<evidence type="ECO:0000313" key="1">
    <source>
        <dbReference type="EMBL" id="KKR29640.1"/>
    </source>
</evidence>
<dbReference type="PANTHER" id="PTHR12631:SF10">
    <property type="entry name" value="BETA-XYLOSIDASE-LIKE PROTEIN-RELATED"/>
    <property type="match status" value="1"/>
</dbReference>
<dbReference type="Proteomes" id="UP000034793">
    <property type="component" value="Unassembled WGS sequence"/>
</dbReference>
<dbReference type="AlphaFoldDB" id="A0A0G0S4L7"/>
<dbReference type="Gene3D" id="3.20.20.80">
    <property type="entry name" value="Glycosidases"/>
    <property type="match status" value="1"/>
</dbReference>
<proteinExistence type="predicted"/>
<dbReference type="InterPro" id="IPR051923">
    <property type="entry name" value="Glycosyl_Hydrolase_39"/>
</dbReference>
<protein>
    <submittedName>
        <fullName evidence="1">Uncharacterized protein</fullName>
    </submittedName>
</protein>
<evidence type="ECO:0000313" key="2">
    <source>
        <dbReference type="Proteomes" id="UP000034793"/>
    </source>
</evidence>
<organism evidence="1 2">
    <name type="scientific">Candidatus Woesebacteria bacterium GW2011_GWA1_39_8</name>
    <dbReference type="NCBI Taxonomy" id="1618552"/>
    <lineage>
        <taxon>Bacteria</taxon>
        <taxon>Candidatus Woeseibacteriota</taxon>
    </lineage>
</organism>
<dbReference type="PANTHER" id="PTHR12631">
    <property type="entry name" value="ALPHA-L-IDURONIDASE"/>
    <property type="match status" value="1"/>
</dbReference>
<dbReference type="InterPro" id="IPR017853">
    <property type="entry name" value="GH"/>
</dbReference>
<dbReference type="PATRIC" id="fig|1618552.3.peg.740"/>
<gene>
    <name evidence="1" type="ORF">UT61_C0026G0012</name>
</gene>
<dbReference type="GO" id="GO:0004553">
    <property type="term" value="F:hydrolase activity, hydrolyzing O-glycosyl compounds"/>
    <property type="evidence" value="ECO:0007669"/>
    <property type="project" value="TreeGrafter"/>
</dbReference>